<keyword evidence="1 3" id="KW-0235">DNA replication</keyword>
<sequence>MRANTEADMSSPGNSGVKDHYATLGVSKSATHDEIKKAYRKLARKCHPDLNPGSKECEAKSREINEAYDVIGDEKKRKEYDEARANPFGSENGFEYFRNGANARPFNSGFGGKKYTANYDFGGFGDVFSELFKFNARPDTQRDNRGDDLTAELTLTLDEAYTGVTKSLTIKRDALCINCAGNGVKGARACHVCNGMGTVAATDSMKVKIPPGVNTGSKVRLKGKGAMGAGAAGDVVIEIQVKPHPVFKRKDNDLYIDLPVTFVEAALGAKIEIPSLNGTSVMTLPEGTQSGRIFKLKGKGMPLPKGAGSGDLYVEVQVAVPARLTQKQREQIIALDDLYKEDVREHLKNLTREQSHG</sequence>
<keyword evidence="3" id="KW-0143">Chaperone</keyword>
<comment type="caution">
    <text evidence="3">Lacks conserved residue(s) required for the propagation of feature annotation.</text>
</comment>
<accession>A0ABR5SCN3</accession>
<dbReference type="RefSeq" id="WP_085053588.1">
    <property type="nucleotide sequence ID" value="NZ_LNQR01000119.1"/>
</dbReference>
<evidence type="ECO:0000313" key="6">
    <source>
        <dbReference type="EMBL" id="KWT78160.1"/>
    </source>
</evidence>
<dbReference type="InterPro" id="IPR012724">
    <property type="entry name" value="DnaJ"/>
</dbReference>
<comment type="similarity">
    <text evidence="3">Belongs to the DnaJ family.</text>
</comment>
<organism evidence="6 7">
    <name type="scientific">Candidatus Magnetominusculus xianensis</name>
    <dbReference type="NCBI Taxonomy" id="1748249"/>
    <lineage>
        <taxon>Bacteria</taxon>
        <taxon>Pseudomonadati</taxon>
        <taxon>Nitrospirota</taxon>
        <taxon>Nitrospiria</taxon>
        <taxon>Nitrospirales</taxon>
        <taxon>Nitrospiraceae</taxon>
        <taxon>Candidatus Magnetominusculus</taxon>
    </lineage>
</organism>
<evidence type="ECO:0000256" key="3">
    <source>
        <dbReference type="HAMAP-Rule" id="MF_01152"/>
    </source>
</evidence>
<evidence type="ECO:0000256" key="1">
    <source>
        <dbReference type="ARBA" id="ARBA00022705"/>
    </source>
</evidence>
<evidence type="ECO:0000259" key="5">
    <source>
        <dbReference type="PROSITE" id="PS50076"/>
    </source>
</evidence>
<evidence type="ECO:0000256" key="4">
    <source>
        <dbReference type="SAM" id="MobiDB-lite"/>
    </source>
</evidence>
<dbReference type="SUPFAM" id="SSF49493">
    <property type="entry name" value="HSP40/DnaJ peptide-binding domain"/>
    <property type="match status" value="2"/>
</dbReference>
<keyword evidence="2 3" id="KW-0346">Stress response</keyword>
<dbReference type="HAMAP" id="MF_01152">
    <property type="entry name" value="DnaJ"/>
    <property type="match status" value="1"/>
</dbReference>
<feature type="binding site" evidence="3">
    <location>
        <position position="193"/>
    </location>
    <ligand>
        <name>Zn(2+)</name>
        <dbReference type="ChEBI" id="CHEBI:29105"/>
        <label>1</label>
    </ligand>
</feature>
<feature type="binding site" evidence="3">
    <location>
        <position position="179"/>
    </location>
    <ligand>
        <name>Zn(2+)</name>
        <dbReference type="ChEBI" id="CHEBI:29105"/>
        <label>1</label>
    </ligand>
</feature>
<dbReference type="InterPro" id="IPR036869">
    <property type="entry name" value="J_dom_sf"/>
</dbReference>
<comment type="domain">
    <text evidence="3">The J domain is necessary and sufficient to stimulate DnaK ATPase activity. Zinc center 1 plays an important role in the autonomous, DnaK-independent chaperone activity of DnaJ. Zinc center 2 is essential for interaction with DnaK and for DnaJ activity.</text>
</comment>
<keyword evidence="3" id="KW-0963">Cytoplasm</keyword>
<proteinExistence type="inferred from homology"/>
<keyword evidence="7" id="KW-1185">Reference proteome</keyword>
<dbReference type="EMBL" id="LNQR01000119">
    <property type="protein sequence ID" value="KWT78160.1"/>
    <property type="molecule type" value="Genomic_DNA"/>
</dbReference>
<dbReference type="Proteomes" id="UP000060487">
    <property type="component" value="Unassembled WGS sequence"/>
</dbReference>
<dbReference type="SUPFAM" id="SSF57938">
    <property type="entry name" value="DnaJ/Hsp40 cysteine-rich domain"/>
    <property type="match status" value="1"/>
</dbReference>
<dbReference type="InterPro" id="IPR008971">
    <property type="entry name" value="HSP40/DnaJ_pept-bd"/>
</dbReference>
<feature type="region of interest" description="Disordered" evidence="4">
    <location>
        <begin position="1"/>
        <end position="23"/>
    </location>
</feature>
<dbReference type="InterPro" id="IPR036410">
    <property type="entry name" value="HSP_DnaJ_Cys-rich_dom_sf"/>
</dbReference>
<comment type="function">
    <text evidence="3">Participates actively in the response to hyperosmotic and heat shock by preventing the aggregation of stress-denatured proteins and by disaggregating proteins, also in an autonomous, DnaK-independent fashion. Unfolded proteins bind initially to DnaJ; upon interaction with the DnaJ-bound protein, DnaK hydrolyzes its bound ATP, resulting in the formation of a stable complex. GrpE releases ADP from DnaK; ATP binding to DnaK triggers the release of the substrate protein, thus completing the reaction cycle. Several rounds of ATP-dependent interactions between DnaJ, DnaK and GrpE are required for fully efficient folding. Also involved, together with DnaK and GrpE, in the DNA replication of plasmids through activation of initiation proteins.</text>
</comment>
<dbReference type="Pfam" id="PF01556">
    <property type="entry name" value="DnaJ_C"/>
    <property type="match status" value="1"/>
</dbReference>
<dbReference type="InterPro" id="IPR002939">
    <property type="entry name" value="DnaJ_C"/>
</dbReference>
<keyword evidence="3" id="KW-0479">Metal-binding</keyword>
<comment type="cofactor">
    <cofactor evidence="3">
        <name>Zn(2+)</name>
        <dbReference type="ChEBI" id="CHEBI:29105"/>
    </cofactor>
    <text evidence="3">Binds 2 Zn(2+) ions per monomer.</text>
</comment>
<comment type="subunit">
    <text evidence="3">Homodimer.</text>
</comment>
<evidence type="ECO:0000256" key="2">
    <source>
        <dbReference type="ARBA" id="ARBA00023016"/>
    </source>
</evidence>
<dbReference type="SUPFAM" id="SSF46565">
    <property type="entry name" value="Chaperone J-domain"/>
    <property type="match status" value="1"/>
</dbReference>
<dbReference type="Gene3D" id="2.60.260.20">
    <property type="entry name" value="Urease metallochaperone UreE, N-terminal domain"/>
    <property type="match status" value="2"/>
</dbReference>
<protein>
    <recommendedName>
        <fullName evidence="3">Chaperone protein DnaJ</fullName>
    </recommendedName>
</protein>
<comment type="caution">
    <text evidence="6">The sequence shown here is derived from an EMBL/GenBank/DDBJ whole genome shotgun (WGS) entry which is preliminary data.</text>
</comment>
<feature type="binding site" evidence="3">
    <location>
        <position position="176"/>
    </location>
    <ligand>
        <name>Zn(2+)</name>
        <dbReference type="ChEBI" id="CHEBI:29105"/>
        <label>1</label>
    </ligand>
</feature>
<dbReference type="PANTHER" id="PTHR43096:SF10">
    <property type="entry name" value="CHAPERONE PROTEIN DNAJ A6, CHLOROPLASTIC"/>
    <property type="match status" value="1"/>
</dbReference>
<dbReference type="PANTHER" id="PTHR43096">
    <property type="entry name" value="DNAJ HOMOLOG 1, MITOCHONDRIAL-RELATED"/>
    <property type="match status" value="1"/>
</dbReference>
<keyword evidence="3" id="KW-0862">Zinc</keyword>
<feature type="binding site" evidence="3">
    <location>
        <position position="190"/>
    </location>
    <ligand>
        <name>Zn(2+)</name>
        <dbReference type="ChEBI" id="CHEBI:29105"/>
        <label>2</label>
    </ligand>
</feature>
<name>A0ABR5SCN3_9BACT</name>
<dbReference type="PROSITE" id="PS50076">
    <property type="entry name" value="DNAJ_2"/>
    <property type="match status" value="1"/>
</dbReference>
<reference evidence="6 7" key="1">
    <citation type="submission" date="2015-11" db="EMBL/GenBank/DDBJ databases">
        <authorList>
            <person name="Lin W."/>
        </authorList>
    </citation>
    <scope>NUCLEOTIDE SEQUENCE [LARGE SCALE GENOMIC DNA]</scope>
    <source>
        <strain evidence="6 7">HCH-1</strain>
    </source>
</reference>
<dbReference type="CDD" id="cd10747">
    <property type="entry name" value="DnaJ_C"/>
    <property type="match status" value="1"/>
</dbReference>
<comment type="subcellular location">
    <subcellularLocation>
        <location evidence="3">Cytoplasm</location>
    </subcellularLocation>
</comment>
<dbReference type="SMART" id="SM00271">
    <property type="entry name" value="DnaJ"/>
    <property type="match status" value="1"/>
</dbReference>
<dbReference type="Pfam" id="PF00226">
    <property type="entry name" value="DnaJ"/>
    <property type="match status" value="1"/>
</dbReference>
<feature type="binding site" evidence="3">
    <location>
        <position position="190"/>
    </location>
    <ligand>
        <name>Zn(2+)</name>
        <dbReference type="ChEBI" id="CHEBI:29105"/>
        <label>1</label>
    </ligand>
</feature>
<dbReference type="PRINTS" id="PR00625">
    <property type="entry name" value="JDOMAIN"/>
</dbReference>
<feature type="domain" description="J" evidence="5">
    <location>
        <begin position="19"/>
        <end position="84"/>
    </location>
</feature>
<dbReference type="InterPro" id="IPR001623">
    <property type="entry name" value="DnaJ_domain"/>
</dbReference>
<dbReference type="Gene3D" id="1.10.287.110">
    <property type="entry name" value="DnaJ domain"/>
    <property type="match status" value="1"/>
</dbReference>
<dbReference type="CDD" id="cd06257">
    <property type="entry name" value="DnaJ"/>
    <property type="match status" value="1"/>
</dbReference>
<keyword evidence="3" id="KW-0677">Repeat</keyword>
<evidence type="ECO:0000313" key="7">
    <source>
        <dbReference type="Proteomes" id="UP000060487"/>
    </source>
</evidence>
<gene>
    <name evidence="3" type="primary">dnaJ</name>
    <name evidence="6" type="ORF">ASN18_2974</name>
</gene>